<keyword evidence="4" id="KW-1185">Reference proteome</keyword>
<dbReference type="Proteomes" id="UP001596103">
    <property type="component" value="Unassembled WGS sequence"/>
</dbReference>
<feature type="chain" id="PRO_5046478282" evidence="2">
    <location>
        <begin position="23"/>
        <end position="105"/>
    </location>
</feature>
<reference evidence="4" key="1">
    <citation type="journal article" date="2019" name="Int. J. Syst. Evol. Microbiol.">
        <title>The Global Catalogue of Microorganisms (GCM) 10K type strain sequencing project: providing services to taxonomists for standard genome sequencing and annotation.</title>
        <authorList>
            <consortium name="The Broad Institute Genomics Platform"/>
            <consortium name="The Broad Institute Genome Sequencing Center for Infectious Disease"/>
            <person name="Wu L."/>
            <person name="Ma J."/>
        </authorList>
    </citation>
    <scope>NUCLEOTIDE SEQUENCE [LARGE SCALE GENOMIC DNA]</scope>
    <source>
        <strain evidence="4">CCUG 56042</strain>
    </source>
</reference>
<feature type="signal peptide" evidence="2">
    <location>
        <begin position="1"/>
        <end position="22"/>
    </location>
</feature>
<name>A0ABW0JE37_9BURK</name>
<dbReference type="RefSeq" id="WP_377714192.1">
    <property type="nucleotide sequence ID" value="NZ_JBHSMP010000029.1"/>
</dbReference>
<dbReference type="Pfam" id="PF13663">
    <property type="entry name" value="DUF4148"/>
    <property type="match status" value="1"/>
</dbReference>
<accession>A0ABW0JE37</accession>
<evidence type="ECO:0000313" key="3">
    <source>
        <dbReference type="EMBL" id="MFC5431151.1"/>
    </source>
</evidence>
<feature type="region of interest" description="Disordered" evidence="1">
    <location>
        <begin position="65"/>
        <end position="105"/>
    </location>
</feature>
<proteinExistence type="predicted"/>
<gene>
    <name evidence="3" type="ORF">ACFPTO_20445</name>
</gene>
<feature type="compositionally biased region" description="Basic and acidic residues" evidence="1">
    <location>
        <begin position="92"/>
        <end position="105"/>
    </location>
</feature>
<evidence type="ECO:0000256" key="1">
    <source>
        <dbReference type="SAM" id="MobiDB-lite"/>
    </source>
</evidence>
<keyword evidence="2" id="KW-0732">Signal</keyword>
<organism evidence="3 4">
    <name type="scientific">Paraburkholderia denitrificans</name>
    <dbReference type="NCBI Taxonomy" id="694025"/>
    <lineage>
        <taxon>Bacteria</taxon>
        <taxon>Pseudomonadati</taxon>
        <taxon>Pseudomonadota</taxon>
        <taxon>Betaproteobacteria</taxon>
        <taxon>Burkholderiales</taxon>
        <taxon>Burkholderiaceae</taxon>
        <taxon>Paraburkholderia</taxon>
    </lineage>
</organism>
<protein>
    <submittedName>
        <fullName evidence="3">DUF4148 domain-containing protein</fullName>
    </submittedName>
</protein>
<comment type="caution">
    <text evidence="3">The sequence shown here is derived from an EMBL/GenBank/DDBJ whole genome shotgun (WGS) entry which is preliminary data.</text>
</comment>
<evidence type="ECO:0000313" key="4">
    <source>
        <dbReference type="Proteomes" id="UP001596103"/>
    </source>
</evidence>
<evidence type="ECO:0000256" key="2">
    <source>
        <dbReference type="SAM" id="SignalP"/>
    </source>
</evidence>
<sequence length="105" mass="11198">MNTIIKTLALALAIAAPAVSFAQSTNGPLTRAQVEQQLIQMKDAGYKSSKNQYPADIQAAESRMAAQQATASNPGATSYGGAAIGTSQTGDRVSRRAWNEEYRHR</sequence>
<feature type="compositionally biased region" description="Polar residues" evidence="1">
    <location>
        <begin position="65"/>
        <end position="76"/>
    </location>
</feature>
<dbReference type="InterPro" id="IPR025421">
    <property type="entry name" value="DUF4148"/>
</dbReference>
<dbReference type="EMBL" id="JBHSMP010000029">
    <property type="protein sequence ID" value="MFC5431151.1"/>
    <property type="molecule type" value="Genomic_DNA"/>
</dbReference>